<name>A0A9D3P560_9TELE</name>
<organism evidence="1 2">
    <name type="scientific">Hemibagrus wyckioides</name>
    <dbReference type="NCBI Taxonomy" id="337641"/>
    <lineage>
        <taxon>Eukaryota</taxon>
        <taxon>Metazoa</taxon>
        <taxon>Chordata</taxon>
        <taxon>Craniata</taxon>
        <taxon>Vertebrata</taxon>
        <taxon>Euteleostomi</taxon>
        <taxon>Actinopterygii</taxon>
        <taxon>Neopterygii</taxon>
        <taxon>Teleostei</taxon>
        <taxon>Ostariophysi</taxon>
        <taxon>Siluriformes</taxon>
        <taxon>Bagridae</taxon>
        <taxon>Hemibagrus</taxon>
    </lineage>
</organism>
<dbReference type="Proteomes" id="UP000824219">
    <property type="component" value="Linkage Group LG02"/>
</dbReference>
<protein>
    <submittedName>
        <fullName evidence="1">Uncharacterized protein</fullName>
    </submittedName>
</protein>
<gene>
    <name evidence="1" type="ORF">KOW79_001449</name>
</gene>
<reference evidence="1 2" key="1">
    <citation type="submission" date="2021-06" db="EMBL/GenBank/DDBJ databases">
        <title>Chromosome-level genome assembly of the red-tail catfish (Hemibagrus wyckioides).</title>
        <authorList>
            <person name="Shao F."/>
        </authorList>
    </citation>
    <scope>NUCLEOTIDE SEQUENCE [LARGE SCALE GENOMIC DNA]</scope>
    <source>
        <strain evidence="1">EC202008001</strain>
        <tissue evidence="1">Blood</tissue>
    </source>
</reference>
<proteinExistence type="predicted"/>
<comment type="caution">
    <text evidence="1">The sequence shown here is derived from an EMBL/GenBank/DDBJ whole genome shotgun (WGS) entry which is preliminary data.</text>
</comment>
<evidence type="ECO:0000313" key="1">
    <source>
        <dbReference type="EMBL" id="KAG7334853.1"/>
    </source>
</evidence>
<keyword evidence="2" id="KW-1185">Reference proteome</keyword>
<accession>A0A9D3P560</accession>
<dbReference type="EMBL" id="JAHKSW010000002">
    <property type="protein sequence ID" value="KAG7334853.1"/>
    <property type="molecule type" value="Genomic_DNA"/>
</dbReference>
<evidence type="ECO:0000313" key="2">
    <source>
        <dbReference type="Proteomes" id="UP000824219"/>
    </source>
</evidence>
<sequence length="93" mass="10152">MSRGSTFERSPCTKKEEPTEVARLIKDNLSLQDKSARKKEGLVLLWSMRERVFIMGQLVSQGHGCTNCGTTSGARCSQTVQANGTSLACSEKV</sequence>
<dbReference type="AlphaFoldDB" id="A0A9D3P560"/>